<evidence type="ECO:0000256" key="3">
    <source>
        <dbReference type="ARBA" id="ARBA00022692"/>
    </source>
</evidence>
<sequence length="414" mass="46207">MFNIDRWQEIFEAISKNKLRTFLTGISVGSGIFILIILLGVANGFKNGTKEQFARDAATLIEFWSNKTSKEYKGLNSGRRIKMTEEDYNLIKQTYKEDIEYESVDFWKNGLATSYQSKSGNYQVIGAMPDKQFLESAELLSGRFVNQKDVDKTLKVAVIGIEVAKELFTNYKTAVGKYITTGNVNYKVIGVFLDPNERENTRLYVPYSTLTQLYASVNWGSGFVFTLEPEENYDIALAKSEAFANQVKSKLQQIHKVHPDDVTAIRHFNAVEGSKEIYQLILGMKLFFWAVGILTLIAGVVGVGNIMLIIVKERTKEIGIRKALGAQPKTIIAMILHEAIFITSISGVIGLLFGFTVLEFIGGQIKTEFILNPKVDFSIAISTVILLVIAGVVAGYFPAKYAAKIKPIIALRDE</sequence>
<gene>
    <name evidence="10" type="ORF">FHR24_002053</name>
</gene>
<evidence type="ECO:0000259" key="9">
    <source>
        <dbReference type="Pfam" id="PF12704"/>
    </source>
</evidence>
<reference evidence="10 11" key="1">
    <citation type="submission" date="2020-03" db="EMBL/GenBank/DDBJ databases">
        <title>Genomic Encyclopedia of Type Strains, Phase IV (KMG-IV): sequencing the most valuable type-strain genomes for metagenomic binning, comparative biology and taxonomic classification.</title>
        <authorList>
            <person name="Goeker M."/>
        </authorList>
    </citation>
    <scope>NUCLEOTIDE SEQUENCE [LARGE SCALE GENOMIC DNA]</scope>
    <source>
        <strain evidence="10 11">DSM 101599</strain>
    </source>
</reference>
<evidence type="ECO:0000256" key="4">
    <source>
        <dbReference type="ARBA" id="ARBA00022989"/>
    </source>
</evidence>
<evidence type="ECO:0000256" key="1">
    <source>
        <dbReference type="ARBA" id="ARBA00004651"/>
    </source>
</evidence>
<dbReference type="InterPro" id="IPR025857">
    <property type="entry name" value="MacB_PCD"/>
</dbReference>
<dbReference type="Pfam" id="PF12704">
    <property type="entry name" value="MacB_PCD"/>
    <property type="match status" value="1"/>
</dbReference>
<keyword evidence="2" id="KW-1003">Cell membrane</keyword>
<evidence type="ECO:0000256" key="7">
    <source>
        <dbReference type="SAM" id="Phobius"/>
    </source>
</evidence>
<evidence type="ECO:0000256" key="2">
    <source>
        <dbReference type="ARBA" id="ARBA00022475"/>
    </source>
</evidence>
<dbReference type="InterPro" id="IPR050250">
    <property type="entry name" value="Macrolide_Exporter_MacB"/>
</dbReference>
<feature type="transmembrane region" description="Helical" evidence="7">
    <location>
        <begin position="377"/>
        <end position="397"/>
    </location>
</feature>
<evidence type="ECO:0000256" key="5">
    <source>
        <dbReference type="ARBA" id="ARBA00023136"/>
    </source>
</evidence>
<feature type="transmembrane region" description="Helical" evidence="7">
    <location>
        <begin position="21"/>
        <end position="42"/>
    </location>
</feature>
<comment type="caution">
    <text evidence="10">The sequence shown here is derived from an EMBL/GenBank/DDBJ whole genome shotgun (WGS) entry which is preliminary data.</text>
</comment>
<evidence type="ECO:0000313" key="11">
    <source>
        <dbReference type="Proteomes" id="UP000745859"/>
    </source>
</evidence>
<keyword evidence="11" id="KW-1185">Reference proteome</keyword>
<proteinExistence type="inferred from homology"/>
<dbReference type="RefSeq" id="WP_167187913.1">
    <property type="nucleotide sequence ID" value="NZ_JAASQL010000002.1"/>
</dbReference>
<dbReference type="PANTHER" id="PTHR30572:SF4">
    <property type="entry name" value="ABC TRANSPORTER PERMEASE YTRF"/>
    <property type="match status" value="1"/>
</dbReference>
<feature type="domain" description="ABC3 transporter permease C-terminal" evidence="8">
    <location>
        <begin position="290"/>
        <end position="407"/>
    </location>
</feature>
<dbReference type="Proteomes" id="UP000745859">
    <property type="component" value="Unassembled WGS sequence"/>
</dbReference>
<evidence type="ECO:0000259" key="8">
    <source>
        <dbReference type="Pfam" id="PF02687"/>
    </source>
</evidence>
<protein>
    <submittedName>
        <fullName evidence="10">ABC transport system permease protein</fullName>
    </submittedName>
</protein>
<keyword evidence="4 7" id="KW-1133">Transmembrane helix</keyword>
<comment type="subcellular location">
    <subcellularLocation>
        <location evidence="1">Cell membrane</location>
        <topology evidence="1">Multi-pass membrane protein</topology>
    </subcellularLocation>
</comment>
<dbReference type="PANTHER" id="PTHR30572">
    <property type="entry name" value="MEMBRANE COMPONENT OF TRANSPORTER-RELATED"/>
    <property type="match status" value="1"/>
</dbReference>
<accession>A0ABX0U9T2</accession>
<feature type="transmembrane region" description="Helical" evidence="7">
    <location>
        <begin position="286"/>
        <end position="311"/>
    </location>
</feature>
<evidence type="ECO:0000256" key="6">
    <source>
        <dbReference type="ARBA" id="ARBA00038076"/>
    </source>
</evidence>
<dbReference type="EMBL" id="JAASQL010000002">
    <property type="protein sequence ID" value="NIJ45585.1"/>
    <property type="molecule type" value="Genomic_DNA"/>
</dbReference>
<keyword evidence="3 7" id="KW-0812">Transmembrane</keyword>
<feature type="domain" description="MacB-like periplasmic core" evidence="9">
    <location>
        <begin position="21"/>
        <end position="236"/>
    </location>
</feature>
<name>A0ABX0U9T2_9FLAO</name>
<dbReference type="InterPro" id="IPR003838">
    <property type="entry name" value="ABC3_permease_C"/>
</dbReference>
<organism evidence="10 11">
    <name type="scientific">Wenyingzhuangia heitensis</name>
    <dbReference type="NCBI Taxonomy" id="1487859"/>
    <lineage>
        <taxon>Bacteria</taxon>
        <taxon>Pseudomonadati</taxon>
        <taxon>Bacteroidota</taxon>
        <taxon>Flavobacteriia</taxon>
        <taxon>Flavobacteriales</taxon>
        <taxon>Flavobacteriaceae</taxon>
        <taxon>Wenyingzhuangia</taxon>
    </lineage>
</organism>
<dbReference type="Pfam" id="PF02687">
    <property type="entry name" value="FtsX"/>
    <property type="match status" value="1"/>
</dbReference>
<keyword evidence="5 7" id="KW-0472">Membrane</keyword>
<evidence type="ECO:0000313" key="10">
    <source>
        <dbReference type="EMBL" id="NIJ45585.1"/>
    </source>
</evidence>
<feature type="transmembrane region" description="Helical" evidence="7">
    <location>
        <begin position="331"/>
        <end position="357"/>
    </location>
</feature>
<comment type="similarity">
    <text evidence="6">Belongs to the ABC-4 integral membrane protein family.</text>
</comment>